<evidence type="ECO:0000313" key="2">
    <source>
        <dbReference type="EMBL" id="BDT62917.1"/>
    </source>
</evidence>
<dbReference type="EMBL" id="LC738879">
    <property type="protein sequence ID" value="BDT62917.1"/>
    <property type="molecule type" value="Genomic_DNA"/>
</dbReference>
<accession>A0A9C7EYZ1</accession>
<evidence type="ECO:0000256" key="1">
    <source>
        <dbReference type="SAM" id="MobiDB-lite"/>
    </source>
</evidence>
<protein>
    <submittedName>
        <fullName evidence="2">Uncharacterized protein</fullName>
    </submittedName>
</protein>
<sequence>MPRWKHTKDRQSYHPRYNNAKKNDDTNYDGNRKQKTYNDQLCSQYQEFCILNNHSYPLHLNISFCNHYPTFYTSYTNYSISNDSVMNDNIGVNRKAIDKSIYAATTIIDNSNNNNNADKKSNNDLTPNQIGGIILDKKNENLSDCKKPTTMDIMLQPITWKRQKDI</sequence>
<proteinExistence type="predicted"/>
<reference evidence="2" key="1">
    <citation type="submission" date="2022-10" db="EMBL/GenBank/DDBJ databases">
        <title>Genome sequences of endogenous nimaviruses in decapod crustaceans.</title>
        <authorList>
            <person name="Kawato S."/>
            <person name="Nozaki R."/>
            <person name="Kondo H."/>
            <person name="Hirono I."/>
        </authorList>
    </citation>
    <scope>NUCLEOTIDE SEQUENCE</scope>
    <source>
        <strain evidence="2">Ube2021</strain>
    </source>
</reference>
<name>A0A9C7EYZ1_9VIRU</name>
<organism evidence="2">
    <name type="scientific">Trachysalambria curvirostris majanivirus</name>
    <dbReference type="NCBI Taxonomy" id="2984281"/>
    <lineage>
        <taxon>Viruses</taxon>
        <taxon>Viruses incertae sedis</taxon>
        <taxon>Naldaviricetes</taxon>
        <taxon>Nimaviridae</taxon>
    </lineage>
</organism>
<feature type="region of interest" description="Disordered" evidence="1">
    <location>
        <begin position="1"/>
        <end position="32"/>
    </location>
</feature>